<accession>A0A1S9PAN9</accession>
<proteinExistence type="predicted"/>
<dbReference type="AlphaFoldDB" id="A0A1S9PAN9"/>
<keyword evidence="2" id="KW-1185">Reference proteome</keyword>
<evidence type="ECO:0000313" key="2">
    <source>
        <dbReference type="Proteomes" id="UP000189739"/>
    </source>
</evidence>
<dbReference type="RefSeq" id="WP_078349773.1">
    <property type="nucleotide sequence ID" value="NZ_MBTF01000034.1"/>
</dbReference>
<name>A0A1S9PAN9_9SPHI</name>
<organism evidence="1 2">
    <name type="scientific">Mucilaginibacter pedocola</name>
    <dbReference type="NCBI Taxonomy" id="1792845"/>
    <lineage>
        <taxon>Bacteria</taxon>
        <taxon>Pseudomonadati</taxon>
        <taxon>Bacteroidota</taxon>
        <taxon>Sphingobacteriia</taxon>
        <taxon>Sphingobacteriales</taxon>
        <taxon>Sphingobacteriaceae</taxon>
        <taxon>Mucilaginibacter</taxon>
    </lineage>
</organism>
<gene>
    <name evidence="1" type="ORF">BC343_10310</name>
</gene>
<sequence length="108" mass="12010">MRSALFKYLLVFVCLFSVLERAGIVNALVTAMAAKHQQQYPAPADGEDDDARPNETKEVELKEYWAITGSQYILPVLSVGSSSWHHPHQCGHHLGWIPPVPTPPPNHV</sequence>
<dbReference type="OrthoDB" id="798328at2"/>
<dbReference type="Proteomes" id="UP000189739">
    <property type="component" value="Unassembled WGS sequence"/>
</dbReference>
<evidence type="ECO:0000313" key="1">
    <source>
        <dbReference type="EMBL" id="OOQ58046.1"/>
    </source>
</evidence>
<dbReference type="EMBL" id="MBTF01000034">
    <property type="protein sequence ID" value="OOQ58046.1"/>
    <property type="molecule type" value="Genomic_DNA"/>
</dbReference>
<protein>
    <submittedName>
        <fullName evidence="1">Uncharacterized protein</fullName>
    </submittedName>
</protein>
<comment type="caution">
    <text evidence="1">The sequence shown here is derived from an EMBL/GenBank/DDBJ whole genome shotgun (WGS) entry which is preliminary data.</text>
</comment>
<dbReference type="STRING" id="1792845.BC343_10310"/>
<reference evidence="1 2" key="1">
    <citation type="submission" date="2016-07" db="EMBL/GenBank/DDBJ databases">
        <title>Genomic analysis of zinc-resistant bacterium Mucilaginibacter pedocola TBZ30.</title>
        <authorList>
            <person name="Huang J."/>
            <person name="Tang J."/>
        </authorList>
    </citation>
    <scope>NUCLEOTIDE SEQUENCE [LARGE SCALE GENOMIC DNA]</scope>
    <source>
        <strain evidence="1 2">TBZ30</strain>
    </source>
</reference>